<proteinExistence type="predicted"/>
<dbReference type="EMBL" id="CADIKH010000007">
    <property type="protein sequence ID" value="CAB3752400.1"/>
    <property type="molecule type" value="Genomic_DNA"/>
</dbReference>
<dbReference type="AlphaFoldDB" id="A0A6J5DDR7"/>
<gene>
    <name evidence="1" type="ORF">LMG29542_01730</name>
</gene>
<accession>A0A6J5DDR7</accession>
<protein>
    <submittedName>
        <fullName evidence="1">Uncharacterized protein</fullName>
    </submittedName>
</protein>
<name>A0A6J5DDR7_9BURK</name>
<sequence length="73" mass="7929">MIPNLPIRYDNAMAEGRCRAWMCSVTRMSMRKACNQGGQVSEFASGTSKSKTAGQLSPSRFAGVRGLVRSSKD</sequence>
<keyword evidence="2" id="KW-1185">Reference proteome</keyword>
<evidence type="ECO:0000313" key="2">
    <source>
        <dbReference type="Proteomes" id="UP000494363"/>
    </source>
</evidence>
<dbReference type="Proteomes" id="UP000494363">
    <property type="component" value="Unassembled WGS sequence"/>
</dbReference>
<evidence type="ECO:0000313" key="1">
    <source>
        <dbReference type="EMBL" id="CAB3752400.1"/>
    </source>
</evidence>
<reference evidence="1 2" key="1">
    <citation type="submission" date="2020-04" db="EMBL/GenBank/DDBJ databases">
        <authorList>
            <person name="De Canck E."/>
        </authorList>
    </citation>
    <scope>NUCLEOTIDE SEQUENCE [LARGE SCALE GENOMIC DNA]</scope>
    <source>
        <strain evidence="1 2">LMG 29542</strain>
    </source>
</reference>
<organism evidence="1 2">
    <name type="scientific">Paraburkholderia humisilvae</name>
    <dbReference type="NCBI Taxonomy" id="627669"/>
    <lineage>
        <taxon>Bacteria</taxon>
        <taxon>Pseudomonadati</taxon>
        <taxon>Pseudomonadota</taxon>
        <taxon>Betaproteobacteria</taxon>
        <taxon>Burkholderiales</taxon>
        <taxon>Burkholderiaceae</taxon>
        <taxon>Paraburkholderia</taxon>
    </lineage>
</organism>